<dbReference type="AlphaFoldDB" id="A0A3N4IHT3"/>
<name>A0A3N4IHT3_ASCIM</name>
<feature type="compositionally biased region" description="Basic and acidic residues" evidence="1">
    <location>
        <begin position="76"/>
        <end position="89"/>
    </location>
</feature>
<dbReference type="EMBL" id="ML119662">
    <property type="protein sequence ID" value="RPA83741.1"/>
    <property type="molecule type" value="Genomic_DNA"/>
</dbReference>
<evidence type="ECO:0000313" key="2">
    <source>
        <dbReference type="EMBL" id="RPA83741.1"/>
    </source>
</evidence>
<accession>A0A3N4IHT3</accession>
<organism evidence="2 3">
    <name type="scientific">Ascobolus immersus RN42</name>
    <dbReference type="NCBI Taxonomy" id="1160509"/>
    <lineage>
        <taxon>Eukaryota</taxon>
        <taxon>Fungi</taxon>
        <taxon>Dikarya</taxon>
        <taxon>Ascomycota</taxon>
        <taxon>Pezizomycotina</taxon>
        <taxon>Pezizomycetes</taxon>
        <taxon>Pezizales</taxon>
        <taxon>Ascobolaceae</taxon>
        <taxon>Ascobolus</taxon>
    </lineage>
</organism>
<protein>
    <submittedName>
        <fullName evidence="2">Uncharacterized protein</fullName>
    </submittedName>
</protein>
<proteinExistence type="predicted"/>
<dbReference type="Proteomes" id="UP000275078">
    <property type="component" value="Unassembled WGS sequence"/>
</dbReference>
<evidence type="ECO:0000256" key="1">
    <source>
        <dbReference type="SAM" id="MobiDB-lite"/>
    </source>
</evidence>
<keyword evidence="3" id="KW-1185">Reference proteome</keyword>
<feature type="compositionally biased region" description="Basic residues" evidence="1">
    <location>
        <begin position="56"/>
        <end position="67"/>
    </location>
</feature>
<reference evidence="2 3" key="1">
    <citation type="journal article" date="2018" name="Nat. Ecol. Evol.">
        <title>Pezizomycetes genomes reveal the molecular basis of ectomycorrhizal truffle lifestyle.</title>
        <authorList>
            <person name="Murat C."/>
            <person name="Payen T."/>
            <person name="Noel B."/>
            <person name="Kuo A."/>
            <person name="Morin E."/>
            <person name="Chen J."/>
            <person name="Kohler A."/>
            <person name="Krizsan K."/>
            <person name="Balestrini R."/>
            <person name="Da Silva C."/>
            <person name="Montanini B."/>
            <person name="Hainaut M."/>
            <person name="Levati E."/>
            <person name="Barry K.W."/>
            <person name="Belfiori B."/>
            <person name="Cichocki N."/>
            <person name="Clum A."/>
            <person name="Dockter R.B."/>
            <person name="Fauchery L."/>
            <person name="Guy J."/>
            <person name="Iotti M."/>
            <person name="Le Tacon F."/>
            <person name="Lindquist E.A."/>
            <person name="Lipzen A."/>
            <person name="Malagnac F."/>
            <person name="Mello A."/>
            <person name="Molinier V."/>
            <person name="Miyauchi S."/>
            <person name="Poulain J."/>
            <person name="Riccioni C."/>
            <person name="Rubini A."/>
            <person name="Sitrit Y."/>
            <person name="Splivallo R."/>
            <person name="Traeger S."/>
            <person name="Wang M."/>
            <person name="Zifcakova L."/>
            <person name="Wipf D."/>
            <person name="Zambonelli A."/>
            <person name="Paolocci F."/>
            <person name="Nowrousian M."/>
            <person name="Ottonello S."/>
            <person name="Baldrian P."/>
            <person name="Spatafora J.W."/>
            <person name="Henrissat B."/>
            <person name="Nagy L.G."/>
            <person name="Aury J.M."/>
            <person name="Wincker P."/>
            <person name="Grigoriev I.V."/>
            <person name="Bonfante P."/>
            <person name="Martin F.M."/>
        </authorList>
    </citation>
    <scope>NUCLEOTIDE SEQUENCE [LARGE SCALE GENOMIC DNA]</scope>
    <source>
        <strain evidence="2 3">RN42</strain>
    </source>
</reference>
<feature type="region of interest" description="Disordered" evidence="1">
    <location>
        <begin position="47"/>
        <end position="89"/>
    </location>
</feature>
<evidence type="ECO:0000313" key="3">
    <source>
        <dbReference type="Proteomes" id="UP000275078"/>
    </source>
</evidence>
<sequence>MIEISGAKLEFKVRRIQNRKQGSQTRQVRPTKFASIPSLDSSTIAGIKRAVPRATRNNKKTHERARNKGNNPKTNDSTRIEDTESAAEDHISVNAQVAVATDDPNSSYNCIPTPSSNSAATGVNSPTPTFPTDQYGLPILDESDEDHIVVPEHLSIFPGASINAYTTYGSNDITNIDTSFTVGYCTEDAPGLTSDSDGPTLSSDIPDLEPATLVAPVPVPVPLIETPTETTGPQNEPIPPRVEDREQETESTHVAIVDTEAAFSDAISIERECRSVTDHNGNASFYYDTTPTSRERLGNYDIFMLADYQLDNGLCRITENMQVRLGKAEFEDVYYIAAYAYNWAQEEYNIIGWLHGGIEDPLYNLIPQHEVYGSIAKIYNFKGKIVFDVEWEAPGGCNSIRDDFY</sequence>
<gene>
    <name evidence="2" type="ORF">BJ508DRAFT_304276</name>
</gene>